<gene>
    <name evidence="22" type="ORF">N7456_010618</name>
</gene>
<feature type="transmembrane region" description="Helical" evidence="20">
    <location>
        <begin position="262"/>
        <end position="284"/>
    </location>
</feature>
<reference evidence="22" key="2">
    <citation type="journal article" date="2023" name="IMA Fungus">
        <title>Comparative genomic study of the Penicillium genus elucidates a diverse pangenome and 15 lateral gene transfer events.</title>
        <authorList>
            <person name="Petersen C."/>
            <person name="Sorensen T."/>
            <person name="Nielsen M.R."/>
            <person name="Sondergaard T.E."/>
            <person name="Sorensen J.L."/>
            <person name="Fitzpatrick D.A."/>
            <person name="Frisvad J.C."/>
            <person name="Nielsen K.L."/>
        </authorList>
    </citation>
    <scope>NUCLEOTIDE SEQUENCE</scope>
    <source>
        <strain evidence="22">IBT 30069</strain>
    </source>
</reference>
<dbReference type="GO" id="GO:0005524">
    <property type="term" value="F:ATP binding"/>
    <property type="evidence" value="ECO:0007669"/>
    <property type="project" value="UniProtKB-KW"/>
</dbReference>
<keyword evidence="11" id="KW-0067">ATP-binding</keyword>
<comment type="function">
    <text evidence="17">Acyl-CoA synthetase required for both the import of long chain fatty acids (LCFAs) (C14-C18) and the activation very long chain fatty acids (VLCFAs) (C20-C26) by esterification of the fatty acids into metabolically active CoA-thioesters for subsequent degradation or incorporation into phospholipids. The transport and fatty acyl-CoA synthetase activities are genetically separable and are thus independent activities. Esterifies VLCFAs in the peroxisome matrix. The VLCFAs are actively transported into peroxisomes by a PXA1-PXA2 heterodimeric transporter in the peroxisomal membrane.</text>
</comment>
<dbReference type="Gene3D" id="3.30.300.30">
    <property type="match status" value="1"/>
</dbReference>
<comment type="caution">
    <text evidence="22">The sequence shown here is derived from an EMBL/GenBank/DDBJ whole genome shotgun (WGS) entry which is preliminary data.</text>
</comment>
<evidence type="ECO:0000256" key="18">
    <source>
        <dbReference type="ARBA" id="ARBA00068795"/>
    </source>
</evidence>
<dbReference type="InterPro" id="IPR020845">
    <property type="entry name" value="AMP-binding_CS"/>
</dbReference>
<keyword evidence="7" id="KW-0436">Ligase</keyword>
<evidence type="ECO:0000313" key="23">
    <source>
        <dbReference type="Proteomes" id="UP001149165"/>
    </source>
</evidence>
<dbReference type="AlphaFoldDB" id="A0A9W9K785"/>
<dbReference type="InterPro" id="IPR042099">
    <property type="entry name" value="ANL_N_sf"/>
</dbReference>
<dbReference type="GO" id="GO:0044539">
    <property type="term" value="P:long-chain fatty acid import into cell"/>
    <property type="evidence" value="ECO:0007669"/>
    <property type="project" value="TreeGrafter"/>
</dbReference>
<evidence type="ECO:0000256" key="17">
    <source>
        <dbReference type="ARBA" id="ARBA00060276"/>
    </source>
</evidence>
<dbReference type="GO" id="GO:0005778">
    <property type="term" value="C:peroxisomal membrane"/>
    <property type="evidence" value="ECO:0007669"/>
    <property type="project" value="UniProtKB-SubCell"/>
</dbReference>
<evidence type="ECO:0000256" key="8">
    <source>
        <dbReference type="ARBA" id="ARBA00022677"/>
    </source>
</evidence>
<keyword evidence="10" id="KW-0547">Nucleotide-binding</keyword>
<dbReference type="PANTHER" id="PTHR43107:SF6">
    <property type="entry name" value="ACYL-COA SYNTHETASE FAMILY PROTEIN (CEFD1), PUTATIVE (AFU_ORTHOLOGUE AFUA_6G03630)-RELATED"/>
    <property type="match status" value="1"/>
</dbReference>
<dbReference type="Proteomes" id="UP001149165">
    <property type="component" value="Unassembled WGS sequence"/>
</dbReference>
<keyword evidence="8" id="KW-0551">Lipid droplet</keyword>
<evidence type="ECO:0000256" key="5">
    <source>
        <dbReference type="ARBA" id="ARBA00022448"/>
    </source>
</evidence>
<dbReference type="GO" id="GO:0005324">
    <property type="term" value="F:long-chain fatty acid transmembrane transporter activity"/>
    <property type="evidence" value="ECO:0007669"/>
    <property type="project" value="TreeGrafter"/>
</dbReference>
<evidence type="ECO:0000256" key="10">
    <source>
        <dbReference type="ARBA" id="ARBA00022741"/>
    </source>
</evidence>
<evidence type="ECO:0000259" key="21">
    <source>
        <dbReference type="Pfam" id="PF00501"/>
    </source>
</evidence>
<keyword evidence="6" id="KW-1003">Cell membrane</keyword>
<proteinExistence type="inferred from homology"/>
<protein>
    <recommendedName>
        <fullName evidence="18">Very long-chain fatty acid transport protein</fullName>
    </recommendedName>
    <alternativeName>
        <fullName evidence="19">Very-long-chain acyl-CoA synthetase</fullName>
    </alternativeName>
</protein>
<evidence type="ECO:0000256" key="2">
    <source>
        <dbReference type="ARBA" id="ARBA00004585"/>
    </source>
</evidence>
<dbReference type="FunFam" id="3.40.50.12780:FF:000019">
    <property type="entry name" value="Long-chain fatty acid transporter"/>
    <property type="match status" value="1"/>
</dbReference>
<evidence type="ECO:0000256" key="15">
    <source>
        <dbReference type="ARBA" id="ARBA00023140"/>
    </source>
</evidence>
<evidence type="ECO:0000256" key="20">
    <source>
        <dbReference type="SAM" id="Phobius"/>
    </source>
</evidence>
<dbReference type="EMBL" id="JAPQKH010000006">
    <property type="protein sequence ID" value="KAJ5094757.1"/>
    <property type="molecule type" value="Genomic_DNA"/>
</dbReference>
<dbReference type="OrthoDB" id="196650at2759"/>
<dbReference type="Gene3D" id="3.40.50.12780">
    <property type="entry name" value="N-terminal domain of ligase-like"/>
    <property type="match status" value="1"/>
</dbReference>
<keyword evidence="5" id="KW-0813">Transport</keyword>
<dbReference type="FunFam" id="3.30.300.30:FF:000020">
    <property type="entry name" value="Long-chain fatty acid transporter"/>
    <property type="match status" value="1"/>
</dbReference>
<evidence type="ECO:0000256" key="19">
    <source>
        <dbReference type="ARBA" id="ARBA00078285"/>
    </source>
</evidence>
<keyword evidence="23" id="KW-1185">Reference proteome</keyword>
<evidence type="ECO:0000256" key="1">
    <source>
        <dbReference type="ARBA" id="ARBA00004502"/>
    </source>
</evidence>
<evidence type="ECO:0000256" key="14">
    <source>
        <dbReference type="ARBA" id="ARBA00023136"/>
    </source>
</evidence>
<dbReference type="PANTHER" id="PTHR43107">
    <property type="entry name" value="LONG-CHAIN FATTY ACID TRANSPORT PROTEIN"/>
    <property type="match status" value="1"/>
</dbReference>
<evidence type="ECO:0000313" key="22">
    <source>
        <dbReference type="EMBL" id="KAJ5094757.1"/>
    </source>
</evidence>
<evidence type="ECO:0000256" key="12">
    <source>
        <dbReference type="ARBA" id="ARBA00022989"/>
    </source>
</evidence>
<evidence type="ECO:0000256" key="9">
    <source>
        <dbReference type="ARBA" id="ARBA00022692"/>
    </source>
</evidence>
<comment type="subcellular location">
    <subcellularLocation>
        <location evidence="3">Cell membrane</location>
        <topology evidence="3">Multi-pass membrane protein</topology>
    </subcellularLocation>
    <subcellularLocation>
        <location evidence="1">Lipid droplet</location>
    </subcellularLocation>
    <subcellularLocation>
        <location evidence="2">Peroxisome membrane</location>
        <topology evidence="2">Multi-pass membrane protein</topology>
    </subcellularLocation>
</comment>
<name>A0A9W9K785_9EURO</name>
<dbReference type="GO" id="GO:0004467">
    <property type="term" value="F:long-chain fatty acid-CoA ligase activity"/>
    <property type="evidence" value="ECO:0007669"/>
    <property type="project" value="TreeGrafter"/>
</dbReference>
<evidence type="ECO:0000256" key="7">
    <source>
        <dbReference type="ARBA" id="ARBA00022598"/>
    </source>
</evidence>
<dbReference type="GO" id="GO:0009898">
    <property type="term" value="C:cytoplasmic side of plasma membrane"/>
    <property type="evidence" value="ECO:0007669"/>
    <property type="project" value="TreeGrafter"/>
</dbReference>
<keyword evidence="15" id="KW-0576">Peroxisome</keyword>
<dbReference type="InterPro" id="IPR000873">
    <property type="entry name" value="AMP-dep_synth/lig_dom"/>
</dbReference>
<comment type="similarity">
    <text evidence="4">Belongs to the ATP-dependent AMP-binding enzyme family.</text>
</comment>
<evidence type="ECO:0000256" key="13">
    <source>
        <dbReference type="ARBA" id="ARBA00023055"/>
    </source>
</evidence>
<dbReference type="InterPro" id="IPR045851">
    <property type="entry name" value="AMP-bd_C_sf"/>
</dbReference>
<dbReference type="Pfam" id="PF00501">
    <property type="entry name" value="AMP-binding"/>
    <property type="match status" value="1"/>
</dbReference>
<dbReference type="GO" id="GO:0005811">
    <property type="term" value="C:lipid droplet"/>
    <property type="evidence" value="ECO:0007669"/>
    <property type="project" value="UniProtKB-SubCell"/>
</dbReference>
<organism evidence="22 23">
    <name type="scientific">Penicillium angulare</name>
    <dbReference type="NCBI Taxonomy" id="116970"/>
    <lineage>
        <taxon>Eukaryota</taxon>
        <taxon>Fungi</taxon>
        <taxon>Dikarya</taxon>
        <taxon>Ascomycota</taxon>
        <taxon>Pezizomycotina</taxon>
        <taxon>Eurotiomycetes</taxon>
        <taxon>Eurotiomycetidae</taxon>
        <taxon>Eurotiales</taxon>
        <taxon>Aspergillaceae</taxon>
        <taxon>Penicillium</taxon>
    </lineage>
</organism>
<dbReference type="PROSITE" id="PS00455">
    <property type="entry name" value="AMP_BINDING"/>
    <property type="match status" value="1"/>
</dbReference>
<keyword evidence="14 20" id="KW-0472">Membrane</keyword>
<keyword evidence="9 20" id="KW-0812">Transmembrane</keyword>
<evidence type="ECO:0000256" key="6">
    <source>
        <dbReference type="ARBA" id="ARBA00022475"/>
    </source>
</evidence>
<evidence type="ECO:0000256" key="16">
    <source>
        <dbReference type="ARBA" id="ARBA00051585"/>
    </source>
</evidence>
<evidence type="ECO:0000256" key="3">
    <source>
        <dbReference type="ARBA" id="ARBA00004651"/>
    </source>
</evidence>
<accession>A0A9W9K785</accession>
<reference evidence="22" key="1">
    <citation type="submission" date="2022-11" db="EMBL/GenBank/DDBJ databases">
        <authorList>
            <person name="Petersen C."/>
        </authorList>
    </citation>
    <scope>NUCLEOTIDE SEQUENCE</scope>
    <source>
        <strain evidence="22">IBT 30069</strain>
    </source>
</reference>
<sequence length="631" mass="69892">MELGATVAALAGGATTAAYLNAKYSLFKDARAIWTISRSRPGAARAVARGDVNGWFKFVETVKKYGGSVAIWTRERSYTYREIYNEACQFAHYFLSEGVKKGDLVALYLQNRAEFLSAWLGLWSIGCAPAGINYNLSGEALVHCLKTSDAKLVLADEDPTCRANIEGSQAALADLGMKTVTLDNSFRAHIRSLPATPPPKEMAMNVAADFPGILLYTSGTTGLPKATAFTMARLYAGYTERLAPVGDIPGPDGDRWYNCMPLYHGTAAIVIIAAFVQGVSVALAPKFSVSNFWKDIRDSESTLFVYVGETARYLLSAPPSPQDRNHKVRGMWGNGLRPDIWDRFRERFGIEAIYEFFNSSEGVFALLNVNLGPYTSGCVGHHGLVMRTIFRNTYVPAAIDPESGDIIRDSKTGFAIRQTMEEGGEMLVNIPNEQAFQGYRNNEEATKKKFLRDVFKKGDLYYRTGDALRRENDGRWYFVDRLGDTYRWKSENVSTAEVSEALGRFPGIIEANVYGVLVPNHEGRAGCAALQIDPDALQKFDFAEFARFARSKLPRYAVPVFLRVVDNPTHIHNNKQNKAPLRSEGVDPSLIGTKVPDGSTNKFFWLPPGENAYQPFGEKEWNTLTNGGARL</sequence>
<feature type="domain" description="AMP-dependent synthetase/ligase" evidence="21">
    <location>
        <begin position="60"/>
        <end position="380"/>
    </location>
</feature>
<keyword evidence="13" id="KW-0445">Lipid transport</keyword>
<keyword evidence="12 20" id="KW-1133">Transmembrane helix</keyword>
<evidence type="ECO:0000256" key="4">
    <source>
        <dbReference type="ARBA" id="ARBA00006432"/>
    </source>
</evidence>
<evidence type="ECO:0000256" key="11">
    <source>
        <dbReference type="ARBA" id="ARBA00022840"/>
    </source>
</evidence>
<dbReference type="SUPFAM" id="SSF56801">
    <property type="entry name" value="Acetyl-CoA synthetase-like"/>
    <property type="match status" value="1"/>
</dbReference>
<comment type="catalytic activity">
    <reaction evidence="16">
        <text>a very long-chain fatty acid + ATP + CoA = a very long-chain fatty acyl-CoA + AMP + diphosphate</text>
        <dbReference type="Rhea" id="RHEA:54536"/>
        <dbReference type="ChEBI" id="CHEBI:30616"/>
        <dbReference type="ChEBI" id="CHEBI:33019"/>
        <dbReference type="ChEBI" id="CHEBI:57287"/>
        <dbReference type="ChEBI" id="CHEBI:58950"/>
        <dbReference type="ChEBI" id="CHEBI:138261"/>
        <dbReference type="ChEBI" id="CHEBI:456215"/>
    </reaction>
</comment>